<organism evidence="5 6">
    <name type="scientific">Demequina muriae</name>
    <dbReference type="NCBI Taxonomy" id="3051664"/>
    <lineage>
        <taxon>Bacteria</taxon>
        <taxon>Bacillati</taxon>
        <taxon>Actinomycetota</taxon>
        <taxon>Actinomycetes</taxon>
        <taxon>Micrococcales</taxon>
        <taxon>Demequinaceae</taxon>
        <taxon>Demequina</taxon>
    </lineage>
</organism>
<sequence>MSDQHLGDDVHDLLDNRLSAARAAQAMSHLESCPDCRMRWDDLRRAREALQTSSAGIDMTFAQQLLDRDRMAEIAKGESRHQARAARPRDRRPMLAAVIMVVAMTAGVGAAYLAGAPDEVSLEFAEPAGTATGTLAAGGDVTYVEARSMRGGDALRSWVHPDWEATGLTPVEGAVLRSATGENVFVATILANLEPIVITEQHGRLSSAFAEHFPSVDLGHTSAYLVSDDPRQLVWQTGDVVISATCSCALSTLESVAACFPAQSDPGFVDRVAAGLREFTAFASPDR</sequence>
<evidence type="ECO:0000256" key="2">
    <source>
        <dbReference type="ARBA" id="ARBA00023163"/>
    </source>
</evidence>
<name>A0ABT8GEX4_9MICO</name>
<keyword evidence="3" id="KW-1133">Transmembrane helix</keyword>
<protein>
    <submittedName>
        <fullName evidence="5">Zf-HC2 domain-containing protein</fullName>
    </submittedName>
</protein>
<keyword evidence="3" id="KW-0812">Transmembrane</keyword>
<dbReference type="RefSeq" id="WP_301141238.1">
    <property type="nucleotide sequence ID" value="NZ_JAUHQA010000001.1"/>
</dbReference>
<dbReference type="InterPro" id="IPR027383">
    <property type="entry name" value="Znf_put"/>
</dbReference>
<dbReference type="Gene3D" id="1.10.10.1320">
    <property type="entry name" value="Anti-sigma factor, zinc-finger domain"/>
    <property type="match status" value="1"/>
</dbReference>
<keyword evidence="1" id="KW-0805">Transcription regulation</keyword>
<keyword evidence="6" id="KW-1185">Reference proteome</keyword>
<comment type="caution">
    <text evidence="5">The sequence shown here is derived from an EMBL/GenBank/DDBJ whole genome shotgun (WGS) entry which is preliminary data.</text>
</comment>
<dbReference type="EMBL" id="JAUHQA010000001">
    <property type="protein sequence ID" value="MDN4479981.1"/>
    <property type="molecule type" value="Genomic_DNA"/>
</dbReference>
<feature type="domain" description="Putative zinc-finger" evidence="4">
    <location>
        <begin position="10"/>
        <end position="37"/>
    </location>
</feature>
<dbReference type="Pfam" id="PF13490">
    <property type="entry name" value="zf-HC2"/>
    <property type="match status" value="1"/>
</dbReference>
<proteinExistence type="predicted"/>
<evidence type="ECO:0000259" key="4">
    <source>
        <dbReference type="Pfam" id="PF13490"/>
    </source>
</evidence>
<dbReference type="InterPro" id="IPR041916">
    <property type="entry name" value="Anti_sigma_zinc_sf"/>
</dbReference>
<accession>A0ABT8GEX4</accession>
<evidence type="ECO:0000313" key="5">
    <source>
        <dbReference type="EMBL" id="MDN4479981.1"/>
    </source>
</evidence>
<feature type="transmembrane region" description="Helical" evidence="3">
    <location>
        <begin position="94"/>
        <end position="114"/>
    </location>
</feature>
<keyword evidence="2" id="KW-0804">Transcription</keyword>
<reference evidence="5" key="1">
    <citation type="submission" date="2023-06" db="EMBL/GenBank/DDBJ databases">
        <title>Egi l300058.</title>
        <authorList>
            <person name="Gao L."/>
            <person name="Fang B.-Z."/>
            <person name="Li W.-J."/>
        </authorList>
    </citation>
    <scope>NUCLEOTIDE SEQUENCE</scope>
    <source>
        <strain evidence="5">EGI L300058</strain>
    </source>
</reference>
<evidence type="ECO:0000256" key="3">
    <source>
        <dbReference type="SAM" id="Phobius"/>
    </source>
</evidence>
<dbReference type="Proteomes" id="UP001172708">
    <property type="component" value="Unassembled WGS sequence"/>
</dbReference>
<evidence type="ECO:0000256" key="1">
    <source>
        <dbReference type="ARBA" id="ARBA00023015"/>
    </source>
</evidence>
<gene>
    <name evidence="5" type="ORF">QQX02_03465</name>
</gene>
<evidence type="ECO:0000313" key="6">
    <source>
        <dbReference type="Proteomes" id="UP001172708"/>
    </source>
</evidence>
<keyword evidence="3" id="KW-0472">Membrane</keyword>